<dbReference type="InterPro" id="IPR004358">
    <property type="entry name" value="Sig_transdc_His_kin-like_C"/>
</dbReference>
<feature type="transmembrane region" description="Helical" evidence="8">
    <location>
        <begin position="14"/>
        <end position="35"/>
    </location>
</feature>
<evidence type="ECO:0000256" key="8">
    <source>
        <dbReference type="SAM" id="Phobius"/>
    </source>
</evidence>
<dbReference type="PROSITE" id="PS50109">
    <property type="entry name" value="HIS_KIN"/>
    <property type="match status" value="1"/>
</dbReference>
<evidence type="ECO:0000256" key="3">
    <source>
        <dbReference type="ARBA" id="ARBA00022553"/>
    </source>
</evidence>
<dbReference type="Gene3D" id="1.10.287.130">
    <property type="match status" value="1"/>
</dbReference>
<dbReference type="SUPFAM" id="SSF47384">
    <property type="entry name" value="Homodimeric domain of signal transducing histidine kinase"/>
    <property type="match status" value="1"/>
</dbReference>
<organism evidence="11 12">
    <name type="scientific">Methanolobus tindarius DSM 2278</name>
    <dbReference type="NCBI Taxonomy" id="1090322"/>
    <lineage>
        <taxon>Archaea</taxon>
        <taxon>Methanobacteriati</taxon>
        <taxon>Methanobacteriota</taxon>
        <taxon>Stenosarchaea group</taxon>
        <taxon>Methanomicrobia</taxon>
        <taxon>Methanosarcinales</taxon>
        <taxon>Methanosarcinaceae</taxon>
        <taxon>Methanolobus</taxon>
    </lineage>
</organism>
<evidence type="ECO:0000313" key="12">
    <source>
        <dbReference type="Proteomes" id="UP000019483"/>
    </source>
</evidence>
<keyword evidence="8" id="KW-1133">Transmembrane helix</keyword>
<dbReference type="OrthoDB" id="8127at2157"/>
<protein>
    <recommendedName>
        <fullName evidence="2">histidine kinase</fullName>
        <ecNumber evidence="2">2.7.13.3</ecNumber>
    </recommendedName>
</protein>
<dbReference type="Gene3D" id="3.30.450.20">
    <property type="entry name" value="PAS domain"/>
    <property type="match status" value="1"/>
</dbReference>
<keyword evidence="8" id="KW-0812">Transmembrane</keyword>
<dbReference type="CDD" id="cd16922">
    <property type="entry name" value="HATPase_EvgS-ArcB-TorS-like"/>
    <property type="match status" value="1"/>
</dbReference>
<dbReference type="NCBIfam" id="TIGR00229">
    <property type="entry name" value="sensory_box"/>
    <property type="match status" value="1"/>
</dbReference>
<comment type="caution">
    <text evidence="11">The sequence shown here is derived from an EMBL/GenBank/DDBJ whole genome shotgun (WGS) entry which is preliminary data.</text>
</comment>
<dbReference type="InterPro" id="IPR000014">
    <property type="entry name" value="PAS"/>
</dbReference>
<feature type="domain" description="PAS" evidence="10">
    <location>
        <begin position="95"/>
        <end position="160"/>
    </location>
</feature>
<dbReference type="SMART" id="SM00387">
    <property type="entry name" value="HATPase_c"/>
    <property type="match status" value="1"/>
</dbReference>
<keyword evidence="4" id="KW-0808">Transferase</keyword>
<feature type="domain" description="Histidine kinase" evidence="9">
    <location>
        <begin position="411"/>
        <end position="630"/>
    </location>
</feature>
<dbReference type="FunFam" id="3.30.565.10:FF:000006">
    <property type="entry name" value="Sensor histidine kinase WalK"/>
    <property type="match status" value="1"/>
</dbReference>
<keyword evidence="5" id="KW-0418">Kinase</keyword>
<keyword evidence="3" id="KW-0597">Phosphoprotein</keyword>
<dbReference type="Proteomes" id="UP000019483">
    <property type="component" value="Unassembled WGS sequence"/>
</dbReference>
<dbReference type="Pfam" id="PF08448">
    <property type="entry name" value="PAS_4"/>
    <property type="match status" value="1"/>
</dbReference>
<evidence type="ECO:0000256" key="5">
    <source>
        <dbReference type="ARBA" id="ARBA00022777"/>
    </source>
</evidence>
<dbReference type="STRING" id="1090322.MettiDRAFT_1393"/>
<keyword evidence="6" id="KW-0902">Two-component regulatory system</keyword>
<keyword evidence="7" id="KW-0175">Coiled coil</keyword>
<reference evidence="11 12" key="1">
    <citation type="submission" date="2013-08" db="EMBL/GenBank/DDBJ databases">
        <authorList>
            <consortium name="DOE Joint Genome Institute"/>
            <person name="Eisen J."/>
            <person name="Huntemann M."/>
            <person name="Han J."/>
            <person name="Chen A."/>
            <person name="Kyrpides N."/>
            <person name="Mavromatis K."/>
            <person name="Markowitz V."/>
            <person name="Palaniappan K."/>
            <person name="Ivanova N."/>
            <person name="Schaumberg A."/>
            <person name="Pati A."/>
            <person name="Liolios K."/>
            <person name="Nordberg H.P."/>
            <person name="Cantor M.N."/>
            <person name="Hua S.X."/>
            <person name="Woyke T."/>
        </authorList>
    </citation>
    <scope>NUCLEOTIDE SEQUENCE [LARGE SCALE GENOMIC DNA]</scope>
    <source>
        <strain evidence="11 12">DSM 2278</strain>
    </source>
</reference>
<comment type="catalytic activity">
    <reaction evidence="1">
        <text>ATP + protein L-histidine = ADP + protein N-phospho-L-histidine.</text>
        <dbReference type="EC" id="2.7.13.3"/>
    </reaction>
</comment>
<evidence type="ECO:0000259" key="10">
    <source>
        <dbReference type="PROSITE" id="PS50112"/>
    </source>
</evidence>
<dbReference type="Pfam" id="PF00512">
    <property type="entry name" value="HisKA"/>
    <property type="match status" value="1"/>
</dbReference>
<dbReference type="SMART" id="SM00091">
    <property type="entry name" value="PAS"/>
    <property type="match status" value="1"/>
</dbReference>
<dbReference type="InterPro" id="IPR003661">
    <property type="entry name" value="HisK_dim/P_dom"/>
</dbReference>
<dbReference type="Pfam" id="PF02518">
    <property type="entry name" value="HATPase_c"/>
    <property type="match status" value="1"/>
</dbReference>
<evidence type="ECO:0000256" key="1">
    <source>
        <dbReference type="ARBA" id="ARBA00000085"/>
    </source>
</evidence>
<keyword evidence="8" id="KW-0472">Membrane</keyword>
<evidence type="ECO:0000256" key="2">
    <source>
        <dbReference type="ARBA" id="ARBA00012438"/>
    </source>
</evidence>
<feature type="transmembrane region" description="Helical" evidence="8">
    <location>
        <begin position="55"/>
        <end position="76"/>
    </location>
</feature>
<feature type="coiled-coil region" evidence="7">
    <location>
        <begin position="377"/>
        <end position="411"/>
    </location>
</feature>
<dbReference type="InterPro" id="IPR036890">
    <property type="entry name" value="HATPase_C_sf"/>
</dbReference>
<dbReference type="AlphaFoldDB" id="W9DW80"/>
<dbReference type="EMBL" id="AZAJ01000001">
    <property type="protein sequence ID" value="ETA67952.1"/>
    <property type="molecule type" value="Genomic_DNA"/>
</dbReference>
<sequence length="631" mass="71729">MSVLDRYFLGTRNIIVFSFIFGIFSWLTDALLDYIFFSQRSFPDSLIFGLSTHEIYMRLSMFFIILLFGIIVSLFVHRMQEMNNVIENEKIKSHKIMDILPMIILFLDTEGNVSCVNKKILEITGYDECQICGSKWFSLLLPEDYRSEMRSYWNQFLSEELDSVTDLEVPILCADGSKKTVLWNAVSFIEDGKFAGVTISGEDVTDRIIAEKALLLDESRLEALLELNQYSDSTTEEILDFSLEKAINLTESSVGYIGFVNEAESTFAMYSWSEITKSGYEIKTVNMDCNISEDNLWGMIVKQRKPIISNNYPDDSPIKKGSPAGHVNIRNYLCIPISDSGNIVMIAGVGNKNGNYDSSDIRQITLLMEGTWKIIQRRENEEKIKSYSKEVAENNKELESLDRMKDEFMANITHELKTPLIPIKGYSELLFEGHLGSLDEDQKKGIGVILQNAERLHKLIDSLLYMQNIRSGNIQYHLDSINIVNVLDNVIDELLVFKDKELPEMKKEYSFPLPFICGNTTYLEQVFSHILENALKFTPSDGLITVVASHEDKNIRIIVRDTGIGISQEEMPNIFKRFYQVDGSLTRRYGGNGLGLYLCKSVVEAHGGSIRAVSEVGKGTEIHVLLPIIEE</sequence>
<proteinExistence type="predicted"/>
<accession>W9DW80</accession>
<evidence type="ECO:0000256" key="6">
    <source>
        <dbReference type="ARBA" id="ARBA00023012"/>
    </source>
</evidence>
<evidence type="ECO:0000256" key="7">
    <source>
        <dbReference type="SAM" id="Coils"/>
    </source>
</evidence>
<evidence type="ECO:0000256" key="4">
    <source>
        <dbReference type="ARBA" id="ARBA00022679"/>
    </source>
</evidence>
<dbReference type="SMART" id="SM00388">
    <property type="entry name" value="HisKA"/>
    <property type="match status" value="1"/>
</dbReference>
<dbReference type="InterPro" id="IPR035965">
    <property type="entry name" value="PAS-like_dom_sf"/>
</dbReference>
<dbReference type="InterPro" id="IPR013656">
    <property type="entry name" value="PAS_4"/>
</dbReference>
<dbReference type="PRINTS" id="PR00344">
    <property type="entry name" value="BCTRLSENSOR"/>
</dbReference>
<dbReference type="CDD" id="cd00130">
    <property type="entry name" value="PAS"/>
    <property type="match status" value="1"/>
</dbReference>
<dbReference type="GO" id="GO:0000155">
    <property type="term" value="F:phosphorelay sensor kinase activity"/>
    <property type="evidence" value="ECO:0007669"/>
    <property type="project" value="InterPro"/>
</dbReference>
<dbReference type="PROSITE" id="PS50112">
    <property type="entry name" value="PAS"/>
    <property type="match status" value="1"/>
</dbReference>
<dbReference type="InterPro" id="IPR050736">
    <property type="entry name" value="Sensor_HK_Regulatory"/>
</dbReference>
<dbReference type="RefSeq" id="WP_023845088.1">
    <property type="nucleotide sequence ID" value="NZ_AZAJ01000001.1"/>
</dbReference>
<name>W9DW80_METTI</name>
<dbReference type="SUPFAM" id="SSF55785">
    <property type="entry name" value="PYP-like sensor domain (PAS domain)"/>
    <property type="match status" value="1"/>
</dbReference>
<dbReference type="CDD" id="cd00082">
    <property type="entry name" value="HisKA"/>
    <property type="match status" value="1"/>
</dbReference>
<dbReference type="SUPFAM" id="SSF55874">
    <property type="entry name" value="ATPase domain of HSP90 chaperone/DNA topoisomerase II/histidine kinase"/>
    <property type="match status" value="1"/>
</dbReference>
<dbReference type="InterPro" id="IPR003018">
    <property type="entry name" value="GAF"/>
</dbReference>
<dbReference type="PANTHER" id="PTHR43711">
    <property type="entry name" value="TWO-COMPONENT HISTIDINE KINASE"/>
    <property type="match status" value="1"/>
</dbReference>
<evidence type="ECO:0000259" key="9">
    <source>
        <dbReference type="PROSITE" id="PS50109"/>
    </source>
</evidence>
<keyword evidence="12" id="KW-1185">Reference proteome</keyword>
<dbReference type="InterPro" id="IPR005467">
    <property type="entry name" value="His_kinase_dom"/>
</dbReference>
<evidence type="ECO:0000313" key="11">
    <source>
        <dbReference type="EMBL" id="ETA67952.1"/>
    </source>
</evidence>
<dbReference type="InterPro" id="IPR036097">
    <property type="entry name" value="HisK_dim/P_sf"/>
</dbReference>
<dbReference type="EC" id="2.7.13.3" evidence="2"/>
<dbReference type="Gene3D" id="3.30.450.40">
    <property type="match status" value="1"/>
</dbReference>
<dbReference type="Pfam" id="PF13185">
    <property type="entry name" value="GAF_2"/>
    <property type="match status" value="1"/>
</dbReference>
<dbReference type="InterPro" id="IPR003594">
    <property type="entry name" value="HATPase_dom"/>
</dbReference>
<dbReference type="SUPFAM" id="SSF55781">
    <property type="entry name" value="GAF domain-like"/>
    <property type="match status" value="1"/>
</dbReference>
<gene>
    <name evidence="11" type="ORF">MettiDRAFT_1393</name>
</gene>
<dbReference type="Gene3D" id="3.30.565.10">
    <property type="entry name" value="Histidine kinase-like ATPase, C-terminal domain"/>
    <property type="match status" value="1"/>
</dbReference>
<dbReference type="InterPro" id="IPR029016">
    <property type="entry name" value="GAF-like_dom_sf"/>
</dbReference>
<dbReference type="PANTHER" id="PTHR43711:SF31">
    <property type="entry name" value="HISTIDINE KINASE"/>
    <property type="match status" value="1"/>
</dbReference>